<keyword evidence="2" id="KW-1185">Reference proteome</keyword>
<organism evidence="1 2">
    <name type="scientific">Rangifer tarandus platyrhynchus</name>
    <name type="common">Svalbard reindeer</name>
    <dbReference type="NCBI Taxonomy" id="3082113"/>
    <lineage>
        <taxon>Eukaryota</taxon>
        <taxon>Metazoa</taxon>
        <taxon>Chordata</taxon>
        <taxon>Craniata</taxon>
        <taxon>Vertebrata</taxon>
        <taxon>Euteleostomi</taxon>
        <taxon>Mammalia</taxon>
        <taxon>Eutheria</taxon>
        <taxon>Laurasiatheria</taxon>
        <taxon>Artiodactyla</taxon>
        <taxon>Ruminantia</taxon>
        <taxon>Pecora</taxon>
        <taxon>Cervidae</taxon>
        <taxon>Odocoileinae</taxon>
        <taxon>Rangifer</taxon>
    </lineage>
</organism>
<sequence length="113" mass="12623">MDRGAWRAIYSPWGRKESDTTEQLRHTWLSFTHSVMSDSATAWTTARQAPLSFTISSSLLKLKSIEWVMPSNRPLLVIPFSSCLQSFPASGSFPVSQFFTSGGQSIRVSTSFQ</sequence>
<reference evidence="1" key="1">
    <citation type="submission" date="2023-04" db="EMBL/GenBank/DDBJ databases">
        <authorList>
            <consortium name="ELIXIR-Norway"/>
        </authorList>
    </citation>
    <scope>NUCLEOTIDE SEQUENCE [LARGE SCALE GENOMIC DNA]</scope>
</reference>
<evidence type="ECO:0000313" key="1">
    <source>
        <dbReference type="EMBL" id="CAI9177539.1"/>
    </source>
</evidence>
<dbReference type="EMBL" id="OX459943">
    <property type="protein sequence ID" value="CAI9177539.1"/>
    <property type="molecule type" value="Genomic_DNA"/>
</dbReference>
<evidence type="ECO:0000313" key="2">
    <source>
        <dbReference type="Proteomes" id="UP001176941"/>
    </source>
</evidence>
<gene>
    <name evidence="1" type="ORF">MRATA1EN1_LOCUS26501</name>
</gene>
<name>A0ABN9A0Q9_RANTA</name>
<dbReference type="Proteomes" id="UP001176941">
    <property type="component" value="Chromosome 7"/>
</dbReference>
<accession>A0ABN9A0Q9</accession>
<proteinExistence type="predicted"/>
<protein>
    <submittedName>
        <fullName evidence="1">Uncharacterized protein</fullName>
    </submittedName>
</protein>